<sequence>MDRIGVRELRQYASKYLDRVKRGESIEVTERGVPIAVIGPLPMVKKSSVQQLTDEGLLTPGRGALAAWLAANPPTRVGEELPGPSIAQVLDEQREERF</sequence>
<reference evidence="4" key="1">
    <citation type="submission" date="2015-12" db="EMBL/GenBank/DDBJ databases">
        <authorList>
            <person name="Shamseldin A."/>
            <person name="Moawad H."/>
            <person name="Abd El-Rahim W.M."/>
            <person name="Sadowsky M.J."/>
        </authorList>
    </citation>
    <scope>NUCLEOTIDE SEQUENCE [LARGE SCALE GENOMIC DNA]</scope>
    <source>
        <strain evidence="4">JAM AC0309</strain>
    </source>
</reference>
<name>A0A0U5BM25_9MICO</name>
<dbReference type="SUPFAM" id="SSF143120">
    <property type="entry name" value="YefM-like"/>
    <property type="match status" value="1"/>
</dbReference>
<dbReference type="NCBIfam" id="TIGR01552">
    <property type="entry name" value="phd_fam"/>
    <property type="match status" value="1"/>
</dbReference>
<dbReference type="OrthoDB" id="4419580at2"/>
<feature type="region of interest" description="Disordered" evidence="2">
    <location>
        <begin position="77"/>
        <end position="98"/>
    </location>
</feature>
<reference evidence="3 4" key="2">
    <citation type="submission" date="2016-01" db="EMBL/GenBank/DDBJ databases">
        <title>Microcella alkaliphila JAM AC0309 whole genome shotgun sequence.</title>
        <authorList>
            <person name="Kurata A."/>
            <person name="Hirose Y."/>
            <person name="Kishimoto N."/>
            <person name="Kobayashi T."/>
        </authorList>
    </citation>
    <scope>NUCLEOTIDE SEQUENCE [LARGE SCALE GENOMIC DNA]</scope>
    <source>
        <strain evidence="3 4">JAM AC0309</strain>
    </source>
</reference>
<dbReference type="Gene3D" id="3.40.1620.10">
    <property type="entry name" value="YefM-like domain"/>
    <property type="match status" value="1"/>
</dbReference>
<evidence type="ECO:0000256" key="2">
    <source>
        <dbReference type="SAM" id="MobiDB-lite"/>
    </source>
</evidence>
<dbReference type="InterPro" id="IPR051416">
    <property type="entry name" value="phD-YefM_TA_antitoxins"/>
</dbReference>
<comment type="similarity">
    <text evidence="1">Belongs to the phD/YefM antitoxin family.</text>
</comment>
<dbReference type="RefSeq" id="WP_096420838.1">
    <property type="nucleotide sequence ID" value="NZ_AP017315.1"/>
</dbReference>
<evidence type="ECO:0000313" key="4">
    <source>
        <dbReference type="Proteomes" id="UP000218965"/>
    </source>
</evidence>
<dbReference type="PANTHER" id="PTHR35377:SF5">
    <property type="entry name" value="ANTITOXIN VAPB46"/>
    <property type="match status" value="1"/>
</dbReference>
<dbReference type="Proteomes" id="UP000218965">
    <property type="component" value="Chromosome"/>
</dbReference>
<dbReference type="GO" id="GO:0097351">
    <property type="term" value="F:toxin sequestering activity"/>
    <property type="evidence" value="ECO:0007669"/>
    <property type="project" value="TreeGrafter"/>
</dbReference>
<evidence type="ECO:0000256" key="1">
    <source>
        <dbReference type="ARBA" id="ARBA00009981"/>
    </source>
</evidence>
<dbReference type="PANTHER" id="PTHR35377">
    <property type="entry name" value="ANTITOXIN VAPB49-RELATED-RELATED"/>
    <property type="match status" value="1"/>
</dbReference>
<dbReference type="AlphaFoldDB" id="A0A0U5BM25"/>
<dbReference type="KEGG" id="malk:MalAC0309_0744"/>
<evidence type="ECO:0000313" key="3">
    <source>
        <dbReference type="EMBL" id="BAU31612.1"/>
    </source>
</evidence>
<dbReference type="EMBL" id="AP017315">
    <property type="protein sequence ID" value="BAU31612.1"/>
    <property type="molecule type" value="Genomic_DNA"/>
</dbReference>
<accession>A0A0U5BM25</accession>
<organism evidence="3 4">
    <name type="scientific">Microcella alkaliphila</name>
    <dbReference type="NCBI Taxonomy" id="279828"/>
    <lineage>
        <taxon>Bacteria</taxon>
        <taxon>Bacillati</taxon>
        <taxon>Actinomycetota</taxon>
        <taxon>Actinomycetes</taxon>
        <taxon>Micrococcales</taxon>
        <taxon>Microbacteriaceae</taxon>
        <taxon>Microcella</taxon>
    </lineage>
</organism>
<proteinExistence type="inferred from homology"/>
<gene>
    <name evidence="3" type="ORF">MalAC0309_0744</name>
</gene>
<protein>
    <submittedName>
        <fullName evidence="3">Prevent-host-death family protein</fullName>
    </submittedName>
</protein>
<dbReference type="InterPro" id="IPR036165">
    <property type="entry name" value="YefM-like_sf"/>
</dbReference>